<evidence type="ECO:0000256" key="1">
    <source>
        <dbReference type="SAM" id="Coils"/>
    </source>
</evidence>
<accession>A0A9P4TFZ4</accession>
<sequence>MWTAQRPATRSERTGSIHSVASLYGGRPESVASNQSFSQLRGYDSDQSSENASVDEQMTGRPVSKVVIPAIWQPRRQEPKLATPVEQPAIEAWRDGQADEPVVRLVPQALNSAPKNDWNNRNGEAEHDTVSLASTLDGEDEMPEYPEKTPTSIPRMNYANEANETHDEPASPAPAPHVPGPLESQLAALMSKLIYIERANPVAAVEPAEYEEMTARLKKLEAEKEQLWKRHTAIWTLRDEDLENNIKIRGLLAKKDRDLIAMTALRDEDLVNVQLVRNKLADKTRELERLQSQTGTRSPTRGRPTSFIERRATNDLFAQAKTAALEQRVLELEKRNADLVTQAETLKGGASIDDLNRVTAHQAWKDHVADLEAQLKAKDAELAKRSNGSATASAPSASEWSRIESIVQEHGAYRESVGGKLQALRSEKEGLQKLLHAKEDECHALELSVQSLRRRTMTMN</sequence>
<name>A0A9P4TFZ4_CURKU</name>
<proteinExistence type="predicted"/>
<dbReference type="AlphaFoldDB" id="A0A9P4TFZ4"/>
<evidence type="ECO:0000313" key="3">
    <source>
        <dbReference type="EMBL" id="KAF3004123.1"/>
    </source>
</evidence>
<keyword evidence="1" id="KW-0175">Coiled coil</keyword>
<dbReference type="Proteomes" id="UP000801428">
    <property type="component" value="Unassembled WGS sequence"/>
</dbReference>
<evidence type="ECO:0000256" key="2">
    <source>
        <dbReference type="SAM" id="MobiDB-lite"/>
    </source>
</evidence>
<gene>
    <name evidence="3" type="ORF">E8E13_004591</name>
</gene>
<reference evidence="3" key="1">
    <citation type="submission" date="2019-04" db="EMBL/GenBank/DDBJ databases">
        <title>Sequencing of skin fungus with MAO and IRED activity.</title>
        <authorList>
            <person name="Marsaioli A.J."/>
            <person name="Bonatto J.M.C."/>
            <person name="Reis Junior O."/>
        </authorList>
    </citation>
    <scope>NUCLEOTIDE SEQUENCE</scope>
    <source>
        <strain evidence="3">30M1</strain>
    </source>
</reference>
<feature type="region of interest" description="Disordered" evidence="2">
    <location>
        <begin position="1"/>
        <end position="62"/>
    </location>
</feature>
<feature type="coiled-coil region" evidence="1">
    <location>
        <begin position="421"/>
        <end position="455"/>
    </location>
</feature>
<organism evidence="3 4">
    <name type="scientific">Curvularia kusanoi</name>
    <name type="common">Cochliobolus kusanoi</name>
    <dbReference type="NCBI Taxonomy" id="90978"/>
    <lineage>
        <taxon>Eukaryota</taxon>
        <taxon>Fungi</taxon>
        <taxon>Dikarya</taxon>
        <taxon>Ascomycota</taxon>
        <taxon>Pezizomycotina</taxon>
        <taxon>Dothideomycetes</taxon>
        <taxon>Pleosporomycetidae</taxon>
        <taxon>Pleosporales</taxon>
        <taxon>Pleosporineae</taxon>
        <taxon>Pleosporaceae</taxon>
        <taxon>Curvularia</taxon>
    </lineage>
</organism>
<comment type="caution">
    <text evidence="3">The sequence shown here is derived from an EMBL/GenBank/DDBJ whole genome shotgun (WGS) entry which is preliminary data.</text>
</comment>
<dbReference type="EMBL" id="SWKU01000008">
    <property type="protein sequence ID" value="KAF3004123.1"/>
    <property type="molecule type" value="Genomic_DNA"/>
</dbReference>
<feature type="coiled-coil region" evidence="1">
    <location>
        <begin position="322"/>
        <end position="381"/>
    </location>
</feature>
<keyword evidence="4" id="KW-1185">Reference proteome</keyword>
<dbReference type="OrthoDB" id="4186885at2759"/>
<feature type="region of interest" description="Disordered" evidence="2">
    <location>
        <begin position="134"/>
        <end position="154"/>
    </location>
</feature>
<protein>
    <submittedName>
        <fullName evidence="3">Uncharacterized protein</fullName>
    </submittedName>
</protein>
<evidence type="ECO:0000313" key="4">
    <source>
        <dbReference type="Proteomes" id="UP000801428"/>
    </source>
</evidence>
<feature type="compositionally biased region" description="Polar residues" evidence="2">
    <location>
        <begin position="31"/>
        <end position="56"/>
    </location>
</feature>